<dbReference type="PANTHER" id="PTHR18934:SF109">
    <property type="entry name" value="ATP-DEPENDENT RNA HELICASE DHX15 HOMOLOG"/>
    <property type="match status" value="1"/>
</dbReference>
<dbReference type="EMBL" id="KV429125">
    <property type="protein sequence ID" value="KZT64531.1"/>
    <property type="molecule type" value="Genomic_DNA"/>
</dbReference>
<dbReference type="InterPro" id="IPR027417">
    <property type="entry name" value="P-loop_NTPase"/>
</dbReference>
<protein>
    <recommendedName>
        <fullName evidence="1">RNA helicase</fullName>
        <ecNumber evidence="1">3.6.4.13</ecNumber>
    </recommendedName>
</protein>
<dbReference type="SUPFAM" id="SSF52540">
    <property type="entry name" value="P-loop containing nucleoside triphosphate hydrolases"/>
    <property type="match status" value="1"/>
</dbReference>
<dbReference type="GO" id="GO:0008380">
    <property type="term" value="P:RNA splicing"/>
    <property type="evidence" value="ECO:0007669"/>
    <property type="project" value="UniProtKB-KW"/>
</dbReference>
<evidence type="ECO:0000256" key="2">
    <source>
        <dbReference type="ARBA" id="ARBA00022664"/>
    </source>
</evidence>
<evidence type="ECO:0000256" key="5">
    <source>
        <dbReference type="ARBA" id="ARBA00023187"/>
    </source>
</evidence>
<keyword evidence="2" id="KW-0507">mRNA processing</keyword>
<keyword evidence="9" id="KW-1185">Reference proteome</keyword>
<dbReference type="PANTHER" id="PTHR18934">
    <property type="entry name" value="ATP-DEPENDENT RNA HELICASE"/>
    <property type="match status" value="1"/>
</dbReference>
<feature type="compositionally biased region" description="Pro residues" evidence="7">
    <location>
        <begin position="37"/>
        <end position="46"/>
    </location>
</feature>
<feature type="region of interest" description="Disordered" evidence="7">
    <location>
        <begin position="29"/>
        <end position="48"/>
    </location>
</feature>
<dbReference type="Proteomes" id="UP000076727">
    <property type="component" value="Unassembled WGS sequence"/>
</dbReference>
<feature type="non-terminal residue" evidence="8">
    <location>
        <position position="101"/>
    </location>
</feature>
<keyword evidence="3" id="KW-0378">Hydrolase</keyword>
<dbReference type="GO" id="GO:0005681">
    <property type="term" value="C:spliceosomal complex"/>
    <property type="evidence" value="ECO:0007669"/>
    <property type="project" value="TreeGrafter"/>
</dbReference>
<name>A0A165LKA6_9APHY</name>
<dbReference type="EC" id="3.6.4.13" evidence="1"/>
<accession>A0A165LKA6</accession>
<reference evidence="8 9" key="1">
    <citation type="journal article" date="2016" name="Mol. Biol. Evol.">
        <title>Comparative Genomics of Early-Diverging Mushroom-Forming Fungi Provides Insights into the Origins of Lignocellulose Decay Capabilities.</title>
        <authorList>
            <person name="Nagy L.G."/>
            <person name="Riley R."/>
            <person name="Tritt A."/>
            <person name="Adam C."/>
            <person name="Daum C."/>
            <person name="Floudas D."/>
            <person name="Sun H."/>
            <person name="Yadav J.S."/>
            <person name="Pangilinan J."/>
            <person name="Larsson K.H."/>
            <person name="Matsuura K."/>
            <person name="Barry K."/>
            <person name="Labutti K."/>
            <person name="Kuo R."/>
            <person name="Ohm R.A."/>
            <person name="Bhattacharya S.S."/>
            <person name="Shirouzu T."/>
            <person name="Yoshinaga Y."/>
            <person name="Martin F.M."/>
            <person name="Grigoriev I.V."/>
            <person name="Hibbett D.S."/>
        </authorList>
    </citation>
    <scope>NUCLEOTIDE SEQUENCE [LARGE SCALE GENOMIC DNA]</scope>
    <source>
        <strain evidence="8 9">L-15889</strain>
    </source>
</reference>
<comment type="catalytic activity">
    <reaction evidence="6">
        <text>ATP + H2O = ADP + phosphate + H(+)</text>
        <dbReference type="Rhea" id="RHEA:13065"/>
        <dbReference type="ChEBI" id="CHEBI:15377"/>
        <dbReference type="ChEBI" id="CHEBI:15378"/>
        <dbReference type="ChEBI" id="CHEBI:30616"/>
        <dbReference type="ChEBI" id="CHEBI:43474"/>
        <dbReference type="ChEBI" id="CHEBI:456216"/>
        <dbReference type="EC" id="3.6.4.13"/>
    </reaction>
</comment>
<dbReference type="OrthoDB" id="10253254at2759"/>
<dbReference type="STRING" id="1314783.A0A165LKA6"/>
<dbReference type="GO" id="GO:0003724">
    <property type="term" value="F:RNA helicase activity"/>
    <property type="evidence" value="ECO:0007669"/>
    <property type="project" value="UniProtKB-EC"/>
</dbReference>
<evidence type="ECO:0000256" key="1">
    <source>
        <dbReference type="ARBA" id="ARBA00012552"/>
    </source>
</evidence>
<dbReference type="GO" id="GO:0016787">
    <property type="term" value="F:hydrolase activity"/>
    <property type="evidence" value="ECO:0007669"/>
    <property type="project" value="UniProtKB-KW"/>
</dbReference>
<evidence type="ECO:0000256" key="7">
    <source>
        <dbReference type="SAM" id="MobiDB-lite"/>
    </source>
</evidence>
<dbReference type="Gene3D" id="3.40.50.300">
    <property type="entry name" value="P-loop containing nucleotide triphosphate hydrolases"/>
    <property type="match status" value="1"/>
</dbReference>
<sequence>EANDLFRWNPDSVRPLSCIPLYSSLSPQQQQRIFELPPSPSHPDGPPSRKVVISTNITETSLTIEGIVYVVDPGFSKQKVYNPRIHVESLQVAPISKASAQ</sequence>
<feature type="non-terminal residue" evidence="8">
    <location>
        <position position="1"/>
    </location>
</feature>
<gene>
    <name evidence="8" type="ORF">DAEQUDRAFT_647530</name>
</gene>
<dbReference type="GO" id="GO:0006397">
    <property type="term" value="P:mRNA processing"/>
    <property type="evidence" value="ECO:0007669"/>
    <property type="project" value="UniProtKB-KW"/>
</dbReference>
<evidence type="ECO:0000256" key="3">
    <source>
        <dbReference type="ARBA" id="ARBA00022801"/>
    </source>
</evidence>
<dbReference type="CDD" id="cd18791">
    <property type="entry name" value="SF2_C_RHA"/>
    <property type="match status" value="1"/>
</dbReference>
<keyword evidence="4" id="KW-0547">Nucleotide-binding</keyword>
<keyword evidence="5" id="KW-0508">mRNA splicing</keyword>
<organism evidence="8 9">
    <name type="scientific">Daedalea quercina L-15889</name>
    <dbReference type="NCBI Taxonomy" id="1314783"/>
    <lineage>
        <taxon>Eukaryota</taxon>
        <taxon>Fungi</taxon>
        <taxon>Dikarya</taxon>
        <taxon>Basidiomycota</taxon>
        <taxon>Agaricomycotina</taxon>
        <taxon>Agaricomycetes</taxon>
        <taxon>Polyporales</taxon>
        <taxon>Fomitopsis</taxon>
    </lineage>
</organism>
<keyword evidence="4" id="KW-0067">ATP-binding</keyword>
<keyword evidence="4" id="KW-0347">Helicase</keyword>
<dbReference type="AlphaFoldDB" id="A0A165LKA6"/>
<evidence type="ECO:0000313" key="9">
    <source>
        <dbReference type="Proteomes" id="UP000076727"/>
    </source>
</evidence>
<evidence type="ECO:0000256" key="4">
    <source>
        <dbReference type="ARBA" id="ARBA00022806"/>
    </source>
</evidence>
<dbReference type="GO" id="GO:0003723">
    <property type="term" value="F:RNA binding"/>
    <property type="evidence" value="ECO:0007669"/>
    <property type="project" value="TreeGrafter"/>
</dbReference>
<evidence type="ECO:0000313" key="8">
    <source>
        <dbReference type="EMBL" id="KZT64531.1"/>
    </source>
</evidence>
<evidence type="ECO:0000256" key="6">
    <source>
        <dbReference type="ARBA" id="ARBA00047984"/>
    </source>
</evidence>
<proteinExistence type="predicted"/>